<organism evidence="12 13">
    <name type="scientific">Candidatus Curtissbacteria bacterium GW2011_GWA1_40_24</name>
    <dbReference type="NCBI Taxonomy" id="1618406"/>
    <lineage>
        <taxon>Bacteria</taxon>
        <taxon>Candidatus Curtissiibacteriota</taxon>
    </lineage>
</organism>
<protein>
    <recommendedName>
        <fullName evidence="2 8">Transcription elongation factor GreA</fullName>
    </recommendedName>
    <alternativeName>
        <fullName evidence="7 8">Transcript cleavage factor GreA</fullName>
    </alternativeName>
</protein>
<dbReference type="GO" id="GO:0006354">
    <property type="term" value="P:DNA-templated transcription elongation"/>
    <property type="evidence" value="ECO:0007669"/>
    <property type="project" value="TreeGrafter"/>
</dbReference>
<dbReference type="SUPFAM" id="SSF54534">
    <property type="entry name" value="FKBP-like"/>
    <property type="match status" value="1"/>
</dbReference>
<dbReference type="GO" id="GO:0032784">
    <property type="term" value="P:regulation of DNA-templated transcription elongation"/>
    <property type="evidence" value="ECO:0007669"/>
    <property type="project" value="UniProtKB-UniRule"/>
</dbReference>
<gene>
    <name evidence="8" type="primary">greA</name>
    <name evidence="12" type="ORF">UT92_C0004G0006</name>
</gene>
<evidence type="ECO:0000313" key="13">
    <source>
        <dbReference type="Proteomes" id="UP000034489"/>
    </source>
</evidence>
<dbReference type="PATRIC" id="fig|1618406.3.peg.119"/>
<dbReference type="GO" id="GO:0003677">
    <property type="term" value="F:DNA binding"/>
    <property type="evidence" value="ECO:0007669"/>
    <property type="project" value="UniProtKB-UniRule"/>
</dbReference>
<evidence type="ECO:0000259" key="10">
    <source>
        <dbReference type="Pfam" id="PF01272"/>
    </source>
</evidence>
<evidence type="ECO:0000256" key="7">
    <source>
        <dbReference type="ARBA" id="ARBA00030776"/>
    </source>
</evidence>
<evidence type="ECO:0000256" key="8">
    <source>
        <dbReference type="HAMAP-Rule" id="MF_00105"/>
    </source>
</evidence>
<evidence type="ECO:0000256" key="1">
    <source>
        <dbReference type="ARBA" id="ARBA00008213"/>
    </source>
</evidence>
<dbReference type="PIRSF" id="PIRSF006092">
    <property type="entry name" value="GreA_GreB"/>
    <property type="match status" value="1"/>
</dbReference>
<dbReference type="PANTHER" id="PTHR30437">
    <property type="entry name" value="TRANSCRIPTION ELONGATION FACTOR GREA"/>
    <property type="match status" value="1"/>
</dbReference>
<dbReference type="InterPro" id="IPR001437">
    <property type="entry name" value="Tscrpt_elong_fac_GreA/B_C"/>
</dbReference>
<dbReference type="FunFam" id="1.10.287.180:FF:000001">
    <property type="entry name" value="Transcription elongation factor GreA"/>
    <property type="match status" value="1"/>
</dbReference>
<evidence type="ECO:0000256" key="2">
    <source>
        <dbReference type="ARBA" id="ARBA00013729"/>
    </source>
</evidence>
<dbReference type="Gene3D" id="1.10.287.180">
    <property type="entry name" value="Transcription elongation factor, GreA/GreB, N-terminal domain"/>
    <property type="match status" value="1"/>
</dbReference>
<keyword evidence="3 8" id="KW-0805">Transcription regulation</keyword>
<reference evidence="12 13" key="1">
    <citation type="journal article" date="2015" name="Nature">
        <title>rRNA introns, odd ribosomes, and small enigmatic genomes across a large radiation of phyla.</title>
        <authorList>
            <person name="Brown C.T."/>
            <person name="Hug L.A."/>
            <person name="Thomas B.C."/>
            <person name="Sharon I."/>
            <person name="Castelle C.J."/>
            <person name="Singh A."/>
            <person name="Wilkins M.J."/>
            <person name="Williams K.H."/>
            <person name="Banfield J.F."/>
        </authorList>
    </citation>
    <scope>NUCLEOTIDE SEQUENCE [LARGE SCALE GENOMIC DNA]</scope>
</reference>
<dbReference type="GO" id="GO:0070063">
    <property type="term" value="F:RNA polymerase binding"/>
    <property type="evidence" value="ECO:0007669"/>
    <property type="project" value="InterPro"/>
</dbReference>
<dbReference type="PANTHER" id="PTHR30437:SF4">
    <property type="entry name" value="TRANSCRIPTION ELONGATION FACTOR GREA"/>
    <property type="match status" value="1"/>
</dbReference>
<proteinExistence type="inferred from homology"/>
<dbReference type="GO" id="GO:0003746">
    <property type="term" value="F:translation elongation factor activity"/>
    <property type="evidence" value="ECO:0007669"/>
    <property type="project" value="UniProtKB-KW"/>
</dbReference>
<evidence type="ECO:0000259" key="11">
    <source>
        <dbReference type="Pfam" id="PF03449"/>
    </source>
</evidence>
<evidence type="ECO:0000256" key="6">
    <source>
        <dbReference type="ARBA" id="ARBA00024916"/>
    </source>
</evidence>
<dbReference type="HAMAP" id="MF_00105">
    <property type="entry name" value="GreA_GreB"/>
    <property type="match status" value="1"/>
</dbReference>
<comment type="similarity">
    <text evidence="1 8 9">Belongs to the GreA/GreB family.</text>
</comment>
<evidence type="ECO:0000256" key="9">
    <source>
        <dbReference type="RuleBase" id="RU000556"/>
    </source>
</evidence>
<dbReference type="Pfam" id="PF03449">
    <property type="entry name" value="GreA_GreB_N"/>
    <property type="match status" value="1"/>
</dbReference>
<sequence length="156" mass="17465">MPFMDKKFILTRQGLTSLKSEYDELTKVKRSQIIKRIQIAREFGDLSENSEYDAAKEEQSLLETRITQLEDVLKRAQIIEPVKKADFVVIGSTVVVEMNDEVHKFSIVGSMEADPTESKISNESPVGKALLGLQVGETIEVSVGPVKSKIKLLEIQ</sequence>
<evidence type="ECO:0000313" key="12">
    <source>
        <dbReference type="EMBL" id="KKR55570.1"/>
    </source>
</evidence>
<dbReference type="PROSITE" id="PS00830">
    <property type="entry name" value="GREAB_2"/>
    <property type="match status" value="1"/>
</dbReference>
<keyword evidence="4 8" id="KW-0238">DNA-binding</keyword>
<dbReference type="NCBIfam" id="TIGR01462">
    <property type="entry name" value="greA"/>
    <property type="match status" value="1"/>
</dbReference>
<dbReference type="Pfam" id="PF01272">
    <property type="entry name" value="GreA_GreB"/>
    <property type="match status" value="1"/>
</dbReference>
<evidence type="ECO:0000256" key="3">
    <source>
        <dbReference type="ARBA" id="ARBA00023015"/>
    </source>
</evidence>
<dbReference type="InterPro" id="IPR028624">
    <property type="entry name" value="Tscrpt_elong_fac_GreA/B"/>
</dbReference>
<accession>A0A0G0U7U6</accession>
<keyword evidence="5 8" id="KW-0804">Transcription</keyword>
<dbReference type="InterPro" id="IPR018151">
    <property type="entry name" value="TF_GreA/GreB_CS"/>
</dbReference>
<keyword evidence="12" id="KW-0251">Elongation factor</keyword>
<dbReference type="InterPro" id="IPR023459">
    <property type="entry name" value="Tscrpt_elong_fac_GreA/B_fam"/>
</dbReference>
<keyword evidence="12" id="KW-0648">Protein biosynthesis</keyword>
<dbReference type="Proteomes" id="UP000034489">
    <property type="component" value="Unassembled WGS sequence"/>
</dbReference>
<comment type="caution">
    <text evidence="12">The sequence shown here is derived from an EMBL/GenBank/DDBJ whole genome shotgun (WGS) entry which is preliminary data.</text>
</comment>
<dbReference type="Gene3D" id="3.10.50.30">
    <property type="entry name" value="Transcription elongation factor, GreA/GreB, C-terminal domain"/>
    <property type="match status" value="1"/>
</dbReference>
<evidence type="ECO:0000256" key="5">
    <source>
        <dbReference type="ARBA" id="ARBA00023163"/>
    </source>
</evidence>
<dbReference type="NCBIfam" id="NF001263">
    <property type="entry name" value="PRK00226.1-4"/>
    <property type="match status" value="1"/>
</dbReference>
<comment type="function">
    <text evidence="6 8 9">Necessary for efficient RNA polymerase transcription elongation past template-encoded arresting sites. The arresting sites in DNA have the property of trapping a certain fraction of elongating RNA polymerases that pass through, resulting in locked ternary complexes. Cleavage of the nascent transcript by cleavage factors such as GreA or GreB allows the resumption of elongation from the new 3'terminus. GreA releases sequences of 2 to 3 nucleotides.</text>
</comment>
<name>A0A0G0U7U6_9BACT</name>
<feature type="domain" description="Transcription elongation factor GreA/GreB C-terminal" evidence="10">
    <location>
        <begin position="84"/>
        <end position="155"/>
    </location>
</feature>
<dbReference type="SUPFAM" id="SSF46557">
    <property type="entry name" value="GreA transcript cleavage protein, N-terminal domain"/>
    <property type="match status" value="1"/>
</dbReference>
<dbReference type="AlphaFoldDB" id="A0A0G0U7U6"/>
<dbReference type="InterPro" id="IPR036805">
    <property type="entry name" value="Tscrpt_elong_fac_GreA/B_N_sf"/>
</dbReference>
<dbReference type="EMBL" id="LBYQ01000004">
    <property type="protein sequence ID" value="KKR55570.1"/>
    <property type="molecule type" value="Genomic_DNA"/>
</dbReference>
<dbReference type="InterPro" id="IPR022691">
    <property type="entry name" value="Tscrpt_elong_fac_GreA/B_N"/>
</dbReference>
<feature type="domain" description="Transcription elongation factor GreA/GreB N-terminal" evidence="11">
    <location>
        <begin position="9"/>
        <end position="78"/>
    </location>
</feature>
<dbReference type="InterPro" id="IPR006359">
    <property type="entry name" value="Tscrpt_elong_fac_GreA"/>
</dbReference>
<dbReference type="InterPro" id="IPR036953">
    <property type="entry name" value="GreA/GreB_C_sf"/>
</dbReference>
<evidence type="ECO:0000256" key="4">
    <source>
        <dbReference type="ARBA" id="ARBA00023125"/>
    </source>
</evidence>